<sequence length="225" mass="25391">NPLFLGNTSNEMTLEEITQMVGFWGEKVSFEAILPNAISRRLTLKSVDHNLVEDYIPRKLLTHYTEDDTIEIDELRDLIGVEDMSIEDGAKTQSKNSDELIKCKVKCFKESEATTIKLIWLNSLHESFLPCDFVLLRESYLAEGSSGSHGLRQHILALIEVKATKLPIWQFNISGSELQFAKKTGSKFKLLIIKDAGSSESQWSLVDDVESFIQENCTLVSGVFE</sequence>
<reference evidence="2" key="1">
    <citation type="submission" date="2022-10" db="EMBL/GenBank/DDBJ databases">
        <title>Adaptive evolution leads to modifications in subtelomeric GC content in a zoonotic Cryptosporidium species.</title>
        <authorList>
            <person name="Li J."/>
            <person name="Feng Y."/>
            <person name="Xiao L."/>
        </authorList>
    </citation>
    <scope>NUCLEOTIDE SEQUENCE</scope>
    <source>
        <strain evidence="2">25894</strain>
    </source>
</reference>
<gene>
    <name evidence="2" type="ORF">OJ252_3715</name>
</gene>
<dbReference type="Pfam" id="PF13020">
    <property type="entry name" value="NOV_C"/>
    <property type="match status" value="1"/>
</dbReference>
<organism evidence="2 3">
    <name type="scientific">Cryptosporidium canis</name>
    <dbReference type="NCBI Taxonomy" id="195482"/>
    <lineage>
        <taxon>Eukaryota</taxon>
        <taxon>Sar</taxon>
        <taxon>Alveolata</taxon>
        <taxon>Apicomplexa</taxon>
        <taxon>Conoidasida</taxon>
        <taxon>Coccidia</taxon>
        <taxon>Eucoccidiorida</taxon>
        <taxon>Eimeriorina</taxon>
        <taxon>Cryptosporidiidae</taxon>
        <taxon>Cryptosporidium</taxon>
    </lineage>
</organism>
<proteinExistence type="predicted"/>
<keyword evidence="3" id="KW-1185">Reference proteome</keyword>
<evidence type="ECO:0000313" key="2">
    <source>
        <dbReference type="EMBL" id="KAJ1604469.1"/>
    </source>
</evidence>
<evidence type="ECO:0000259" key="1">
    <source>
        <dbReference type="Pfam" id="PF13020"/>
    </source>
</evidence>
<protein>
    <submittedName>
        <fullName evidence="2">Sacsin like HSP90 chaperone domain</fullName>
    </submittedName>
</protein>
<dbReference type="Proteomes" id="UP001071777">
    <property type="component" value="Unassembled WGS sequence"/>
</dbReference>
<feature type="non-terminal residue" evidence="2">
    <location>
        <position position="1"/>
    </location>
</feature>
<name>A0ABQ8P1I0_9CRYT</name>
<feature type="domain" description="Protein NO VEIN C-terminal" evidence="1">
    <location>
        <begin position="107"/>
        <end position="203"/>
    </location>
</feature>
<dbReference type="InterPro" id="IPR024975">
    <property type="entry name" value="NOV_C"/>
</dbReference>
<dbReference type="EMBL" id="JAPCXB010000246">
    <property type="protein sequence ID" value="KAJ1604469.1"/>
    <property type="molecule type" value="Genomic_DNA"/>
</dbReference>
<evidence type="ECO:0000313" key="3">
    <source>
        <dbReference type="Proteomes" id="UP001071777"/>
    </source>
</evidence>
<accession>A0ABQ8P1I0</accession>
<comment type="caution">
    <text evidence="2">The sequence shown here is derived from an EMBL/GenBank/DDBJ whole genome shotgun (WGS) entry which is preliminary data.</text>
</comment>
<feature type="non-terminal residue" evidence="2">
    <location>
        <position position="225"/>
    </location>
</feature>